<name>A0AAE0ZH55_9GAST</name>
<evidence type="ECO:0000313" key="1">
    <source>
        <dbReference type="EMBL" id="KAK3769105.1"/>
    </source>
</evidence>
<proteinExistence type="predicted"/>
<organism evidence="1 2">
    <name type="scientific">Elysia crispata</name>
    <name type="common">lettuce slug</name>
    <dbReference type="NCBI Taxonomy" id="231223"/>
    <lineage>
        <taxon>Eukaryota</taxon>
        <taxon>Metazoa</taxon>
        <taxon>Spiralia</taxon>
        <taxon>Lophotrochozoa</taxon>
        <taxon>Mollusca</taxon>
        <taxon>Gastropoda</taxon>
        <taxon>Heterobranchia</taxon>
        <taxon>Euthyneura</taxon>
        <taxon>Panpulmonata</taxon>
        <taxon>Sacoglossa</taxon>
        <taxon>Placobranchoidea</taxon>
        <taxon>Plakobranchidae</taxon>
        <taxon>Elysia</taxon>
    </lineage>
</organism>
<dbReference type="AlphaFoldDB" id="A0AAE0ZH55"/>
<comment type="caution">
    <text evidence="1">The sequence shown here is derived from an EMBL/GenBank/DDBJ whole genome shotgun (WGS) entry which is preliminary data.</text>
</comment>
<dbReference type="EMBL" id="JAWDGP010003970">
    <property type="protein sequence ID" value="KAK3769105.1"/>
    <property type="molecule type" value="Genomic_DNA"/>
</dbReference>
<keyword evidence="2" id="KW-1185">Reference proteome</keyword>
<reference evidence="1" key="1">
    <citation type="journal article" date="2023" name="G3 (Bethesda)">
        <title>A reference genome for the long-term kleptoplast-retaining sea slug Elysia crispata morphotype clarki.</title>
        <authorList>
            <person name="Eastman K.E."/>
            <person name="Pendleton A.L."/>
            <person name="Shaikh M.A."/>
            <person name="Suttiyut T."/>
            <person name="Ogas R."/>
            <person name="Tomko P."/>
            <person name="Gavelis G."/>
            <person name="Widhalm J.R."/>
            <person name="Wisecaver J.H."/>
        </authorList>
    </citation>
    <scope>NUCLEOTIDE SEQUENCE</scope>
    <source>
        <strain evidence="1">ECLA1</strain>
    </source>
</reference>
<protein>
    <submittedName>
        <fullName evidence="1">Uncharacterized protein</fullName>
    </submittedName>
</protein>
<evidence type="ECO:0000313" key="2">
    <source>
        <dbReference type="Proteomes" id="UP001283361"/>
    </source>
</evidence>
<sequence>MYSAHFYRISIGYKQYPRAISKNKLNETRKEPKNIWCGRDQTCTYLPPKTLTSKFNEAAGYLSNTLCNCKPLSTI</sequence>
<dbReference type="Proteomes" id="UP001283361">
    <property type="component" value="Unassembled WGS sequence"/>
</dbReference>
<gene>
    <name evidence="1" type="ORF">RRG08_005926</name>
</gene>
<accession>A0AAE0ZH55</accession>